<name>A0A7J7I0P1_CAMSI</name>
<gene>
    <name evidence="1" type="ORF">HYC85_005865</name>
</gene>
<protein>
    <submittedName>
        <fullName evidence="1">Uncharacterized protein</fullName>
    </submittedName>
</protein>
<reference evidence="1 2" key="2">
    <citation type="submission" date="2020-07" db="EMBL/GenBank/DDBJ databases">
        <title>Genome assembly of wild tea tree DASZ reveals pedigree and selection history of tea varieties.</title>
        <authorList>
            <person name="Zhang W."/>
        </authorList>
    </citation>
    <scope>NUCLEOTIDE SEQUENCE [LARGE SCALE GENOMIC DNA]</scope>
    <source>
        <strain evidence="2">cv. G240</strain>
        <tissue evidence="1">Leaf</tissue>
    </source>
</reference>
<dbReference type="GO" id="GO:0009630">
    <property type="term" value="P:gravitropism"/>
    <property type="evidence" value="ECO:0007669"/>
    <property type="project" value="InterPro"/>
</dbReference>
<comment type="caution">
    <text evidence="1">The sequence shown here is derived from an EMBL/GenBank/DDBJ whole genome shotgun (WGS) entry which is preliminary data.</text>
</comment>
<dbReference type="EMBL" id="JACBKZ010000002">
    <property type="protein sequence ID" value="KAF5958640.1"/>
    <property type="molecule type" value="Genomic_DNA"/>
</dbReference>
<sequence>MGFLFTKYLLLDWMHRKLRQNSDEPFKEFTTGNSCGCFSTQPSLYEQQCYYGQKSASELKIKRVEGVYEEDSSIMINVPFDGFLTIGTFGSEPIMTVPSTPTFPTPFDKITAKETEVTENELKLINDELEKFLEAEAKEEGDELSGRSSYVSIVTICGKQIEGVDTEEYGDTVVCPLRGYLFGSSIELPETSIQVKKERTSLEQLIKTNNIVYDHSTNICEEVKNHAKGTYATAKILKKLHSSPRSSATSAGGGAAADSVATKRKIPKVLKMFHKKVHPERSTTGEEFTKSHKCEIMKNSTDAGYNKGGPALQNKDNNGSPLRAMLKKEITNSNLTYKRLSSNGLTQKREHWIKTDADCKLGVRAVEQRKLKEVAISCHPFRVRRVNVVFDKIFCVGDKYSIRPYSLHPSSASIRLTCEHNGGELPGGVLPENPSDGQSTKHRNEYSDEIIISFQ</sequence>
<dbReference type="PANTHER" id="PTHR34959">
    <property type="entry name" value="PROTEIN LAZY 1"/>
    <property type="match status" value="1"/>
</dbReference>
<dbReference type="Proteomes" id="UP000593564">
    <property type="component" value="Unassembled WGS sequence"/>
</dbReference>
<keyword evidence="2" id="KW-1185">Reference proteome</keyword>
<evidence type="ECO:0000313" key="1">
    <source>
        <dbReference type="EMBL" id="KAF5958640.1"/>
    </source>
</evidence>
<dbReference type="PANTHER" id="PTHR34959:SF4">
    <property type="entry name" value="PROTEIN LAZY 1"/>
    <property type="match status" value="1"/>
</dbReference>
<evidence type="ECO:0000313" key="2">
    <source>
        <dbReference type="Proteomes" id="UP000593564"/>
    </source>
</evidence>
<dbReference type="GO" id="GO:2000012">
    <property type="term" value="P:regulation of auxin polar transport"/>
    <property type="evidence" value="ECO:0007669"/>
    <property type="project" value="InterPro"/>
</dbReference>
<dbReference type="AlphaFoldDB" id="A0A7J7I0P1"/>
<organism evidence="1 2">
    <name type="scientific">Camellia sinensis</name>
    <name type="common">Tea plant</name>
    <name type="synonym">Thea sinensis</name>
    <dbReference type="NCBI Taxonomy" id="4442"/>
    <lineage>
        <taxon>Eukaryota</taxon>
        <taxon>Viridiplantae</taxon>
        <taxon>Streptophyta</taxon>
        <taxon>Embryophyta</taxon>
        <taxon>Tracheophyta</taxon>
        <taxon>Spermatophyta</taxon>
        <taxon>Magnoliopsida</taxon>
        <taxon>eudicotyledons</taxon>
        <taxon>Gunneridae</taxon>
        <taxon>Pentapetalae</taxon>
        <taxon>asterids</taxon>
        <taxon>Ericales</taxon>
        <taxon>Theaceae</taxon>
        <taxon>Camellia</taxon>
    </lineage>
</organism>
<accession>A0A7J7I0P1</accession>
<proteinExistence type="predicted"/>
<reference evidence="2" key="1">
    <citation type="journal article" date="2020" name="Nat. Commun.">
        <title>Genome assembly of wild tea tree DASZ reveals pedigree and selection history of tea varieties.</title>
        <authorList>
            <person name="Zhang W."/>
            <person name="Zhang Y."/>
            <person name="Qiu H."/>
            <person name="Guo Y."/>
            <person name="Wan H."/>
            <person name="Zhang X."/>
            <person name="Scossa F."/>
            <person name="Alseekh S."/>
            <person name="Zhang Q."/>
            <person name="Wang P."/>
            <person name="Xu L."/>
            <person name="Schmidt M.H."/>
            <person name="Jia X."/>
            <person name="Li D."/>
            <person name="Zhu A."/>
            <person name="Guo F."/>
            <person name="Chen W."/>
            <person name="Ni D."/>
            <person name="Usadel B."/>
            <person name="Fernie A.R."/>
            <person name="Wen W."/>
        </authorList>
    </citation>
    <scope>NUCLEOTIDE SEQUENCE [LARGE SCALE GENOMIC DNA]</scope>
    <source>
        <strain evidence="2">cv. G240</strain>
    </source>
</reference>
<dbReference type="InterPro" id="IPR038928">
    <property type="entry name" value="LAZY1"/>
</dbReference>